<reference evidence="1 2" key="1">
    <citation type="submission" date="2020-08" db="EMBL/GenBank/DDBJ databases">
        <title>Croceimicrobium hydrocarbonivorans gen. nov., sp. nov., a novel marine bacterium isolated from a bacterial consortium that degrades polyethylene terephthalate.</title>
        <authorList>
            <person name="Liu R."/>
        </authorList>
    </citation>
    <scope>NUCLEOTIDE SEQUENCE [LARGE SCALE GENOMIC DNA]</scope>
    <source>
        <strain evidence="1 2">A20-9</strain>
    </source>
</reference>
<evidence type="ECO:0000313" key="2">
    <source>
        <dbReference type="Proteomes" id="UP000516305"/>
    </source>
</evidence>
<dbReference type="RefSeq" id="WP_210759741.1">
    <property type="nucleotide sequence ID" value="NZ_CP060139.1"/>
</dbReference>
<dbReference type="AlphaFoldDB" id="A0A7H0VHL7"/>
<dbReference type="EMBL" id="CP060139">
    <property type="protein sequence ID" value="QNR25215.1"/>
    <property type="molecule type" value="Genomic_DNA"/>
</dbReference>
<protein>
    <submittedName>
        <fullName evidence="1">Uncharacterized protein</fullName>
    </submittedName>
</protein>
<proteinExistence type="predicted"/>
<sequence length="137" mass="15855">MNRLAFSLSFGLIFILGYISYVLMSHGNHMEDLISENHHLDAEEIRILSSSPSPSEQYICYEYKFKDHFWGSSPTFYSIILNSEEEKDLEKGQIPMDLQFIAWNDQNEAILKSDETTEDESFPWPDNINGVAVIIQK</sequence>
<organism evidence="1 2">
    <name type="scientific">Croceimicrobium hydrocarbonivorans</name>
    <dbReference type="NCBI Taxonomy" id="2761580"/>
    <lineage>
        <taxon>Bacteria</taxon>
        <taxon>Pseudomonadati</taxon>
        <taxon>Bacteroidota</taxon>
        <taxon>Flavobacteriia</taxon>
        <taxon>Flavobacteriales</taxon>
        <taxon>Owenweeksiaceae</taxon>
        <taxon>Croceimicrobium</taxon>
    </lineage>
</organism>
<gene>
    <name evidence="1" type="ORF">H4K34_05070</name>
</gene>
<accession>A0A7H0VHL7</accession>
<keyword evidence="2" id="KW-1185">Reference proteome</keyword>
<dbReference type="KEGG" id="chyd:H4K34_05070"/>
<name>A0A7H0VHL7_9FLAO</name>
<evidence type="ECO:0000313" key="1">
    <source>
        <dbReference type="EMBL" id="QNR25215.1"/>
    </source>
</evidence>
<dbReference type="Proteomes" id="UP000516305">
    <property type="component" value="Chromosome"/>
</dbReference>